<keyword evidence="8" id="KW-1133">Transmembrane helix</keyword>
<evidence type="ECO:0000256" key="2">
    <source>
        <dbReference type="ARBA" id="ARBA00010789"/>
    </source>
</evidence>
<dbReference type="PANTHER" id="PTHR31057">
    <property type="entry name" value="E3 UFM1-PROTEIN LIGASE 1"/>
    <property type="match status" value="1"/>
</dbReference>
<dbReference type="GO" id="GO:0034976">
    <property type="term" value="P:response to endoplasmic reticulum stress"/>
    <property type="evidence" value="ECO:0007669"/>
    <property type="project" value="TreeGrafter"/>
</dbReference>
<reference evidence="12" key="1">
    <citation type="submission" date="2020-11" db="EMBL/GenBank/DDBJ databases">
        <authorList>
            <person name="Tran Van P."/>
        </authorList>
    </citation>
    <scope>NUCLEOTIDE SEQUENCE</scope>
</reference>
<dbReference type="AlphaFoldDB" id="A0A7R9K1X7"/>
<dbReference type="Pfam" id="PF23659">
    <property type="entry name" value="UFL1"/>
    <property type="match status" value="1"/>
</dbReference>
<gene>
    <name evidence="12" type="ORF">TGEB3V08_LOCUS7401</name>
</gene>
<dbReference type="Pfam" id="PF09743">
    <property type="entry name" value="E3_UFM1_ligase"/>
    <property type="match status" value="2"/>
</dbReference>
<keyword evidence="8" id="KW-0472">Membrane</keyword>
<dbReference type="InterPro" id="IPR056580">
    <property type="entry name" value="Ufl1_dom"/>
</dbReference>
<dbReference type="GO" id="GO:0061666">
    <property type="term" value="F:UFM1 ligase activity"/>
    <property type="evidence" value="ECO:0007669"/>
    <property type="project" value="InterPro"/>
</dbReference>
<keyword evidence="5" id="KW-0833">Ubl conjugation pathway</keyword>
<evidence type="ECO:0000256" key="4">
    <source>
        <dbReference type="ARBA" id="ARBA00022679"/>
    </source>
</evidence>
<feature type="domain" description="E3 UFM1-protein ligase 1-like N-terminal" evidence="9">
    <location>
        <begin position="179"/>
        <end position="342"/>
    </location>
</feature>
<dbReference type="Pfam" id="PF25041">
    <property type="entry name" value="UFL1_C"/>
    <property type="match status" value="1"/>
</dbReference>
<feature type="domain" description="E3 UFM1-protein ligase-like C-terminal" evidence="11">
    <location>
        <begin position="923"/>
        <end position="1027"/>
    </location>
</feature>
<feature type="compositionally biased region" description="Basic and acidic residues" evidence="7">
    <location>
        <begin position="650"/>
        <end position="670"/>
    </location>
</feature>
<sequence length="1040" mass="114505">MTLRTKTGNAPGHRDAQLSERNCVEIITKLIEHQLLDVVFTVDGKEYVTPQQLSREIRDELFVHGGRINLVELARILNVDLSQVTARAAEVERSDSGISLVLGQLIDKTYLTFIAQEINERLTQNGQVSVGDLTRQYDLPSDFLQTVHGSRLTKVEARYRFTKQSAFVHLACGLSGVFVQVVEKQLGKLIHGKQDKSDPRVFFTESYVTRNTACVRGALAAATRPTPVSTLLSQCDVPERMFFCELHIPPLQPLPLVATYSFMALSECPHKKLNEAAIIDSLMHRKQVPGVVTGKQAGSSIYVPTIYSKSQNDWVNGFYRQNGYLEYDALSRLGISDPKTFVSKHFPGEKLLLLSTCAVGKQLFEQVEASVEEAVTTGSWIDVMVGRNFGESVLAGNTWDSSQPILPSVFEPEDAEEIVTSVLKTKPAAVAVHVFCSTVVVTDSYLNALVTPLESVVQAKAQQYHSAHSPCDSITLFTILVDSITLFTVLVHSITLFTVLVDSITLFTVLVHSITLFTVLVDSITLLTVIVDSITLLTVLVDSITLLTVIVIVSLFLVDSITLFTVLVDSITLLTVIVIVSLYSQSLLTVSLCSQSLLTVSLCSQSLLTVSLCSQSLLTVSLCSQSLLTVSLCSQSVSSGAYMQAQAESKIHNKGHVDQEEGNSKADRREERRKKAAGGKTGGGVQGRETKTKSTKKKYHRGKTAAEDSDDEDAPPNRSKGSKGVVGGGKLELVTVSDIREVLRQVESLRDEELEELVDEIAAHLHPAVNKSALTTAQSLFESTLSARAHDRRKTHGELQDKLNALLTNVRLFEKGLKQFESKETQQQLAKYLLKTLCTEIANEIFAYVAAENMIQYDQDKEITAEVRTRIANEAPNNATEPLQKLHKCLTGSSLDDYLACVEVALGNGICDMILRKLDKRKERPMVHSHRQALLEQLSTCTDPALVLHLASLLLFQAVSQTMLHASGRFVSNILAHLASYLTAETFNSLQLYHDLVLKLLSSGEESDGRAEIMQALESKMPEIKEIAIMFKKKSVSEKQ</sequence>
<feature type="transmembrane region" description="Helical" evidence="8">
    <location>
        <begin position="563"/>
        <end position="583"/>
    </location>
</feature>
<feature type="compositionally biased region" description="Basic residues" evidence="7">
    <location>
        <begin position="693"/>
        <end position="703"/>
    </location>
</feature>
<organism evidence="12">
    <name type="scientific">Timema genevievae</name>
    <name type="common">Walking stick</name>
    <dbReference type="NCBI Taxonomy" id="629358"/>
    <lineage>
        <taxon>Eukaryota</taxon>
        <taxon>Metazoa</taxon>
        <taxon>Ecdysozoa</taxon>
        <taxon>Arthropoda</taxon>
        <taxon>Hexapoda</taxon>
        <taxon>Insecta</taxon>
        <taxon>Pterygota</taxon>
        <taxon>Neoptera</taxon>
        <taxon>Polyneoptera</taxon>
        <taxon>Phasmatodea</taxon>
        <taxon>Timematodea</taxon>
        <taxon>Timematoidea</taxon>
        <taxon>Timematidae</taxon>
        <taxon>Timema</taxon>
    </lineage>
</organism>
<evidence type="ECO:0000256" key="8">
    <source>
        <dbReference type="SAM" id="Phobius"/>
    </source>
</evidence>
<dbReference type="InterPro" id="IPR056761">
    <property type="entry name" value="Ufl1-like_C"/>
</dbReference>
<keyword evidence="4" id="KW-0808">Transferase</keyword>
<dbReference type="GO" id="GO:0032434">
    <property type="term" value="P:regulation of proteasomal ubiquitin-dependent protein catabolic process"/>
    <property type="evidence" value="ECO:0007669"/>
    <property type="project" value="TreeGrafter"/>
</dbReference>
<feature type="region of interest" description="Disordered" evidence="7">
    <location>
        <begin position="650"/>
        <end position="727"/>
    </location>
</feature>
<evidence type="ECO:0000259" key="10">
    <source>
        <dbReference type="Pfam" id="PF23659"/>
    </source>
</evidence>
<comment type="function">
    <text evidence="1">E3 UFM1-protein ligase that mediates ufmylation of target proteins.</text>
</comment>
<accession>A0A7R9K1X7</accession>
<feature type="transmembrane region" description="Helical" evidence="8">
    <location>
        <begin position="506"/>
        <end position="530"/>
    </location>
</feature>
<evidence type="ECO:0000256" key="6">
    <source>
        <dbReference type="ARBA" id="ARBA00030452"/>
    </source>
</evidence>
<evidence type="ECO:0000256" key="3">
    <source>
        <dbReference type="ARBA" id="ARBA00014160"/>
    </source>
</evidence>
<feature type="transmembrane region" description="Helical" evidence="8">
    <location>
        <begin position="474"/>
        <end position="499"/>
    </location>
</feature>
<dbReference type="EMBL" id="OE842341">
    <property type="protein sequence ID" value="CAD7599671.1"/>
    <property type="molecule type" value="Genomic_DNA"/>
</dbReference>
<feature type="transmembrane region" description="Helical" evidence="8">
    <location>
        <begin position="536"/>
        <end position="558"/>
    </location>
</feature>
<dbReference type="GO" id="GO:1990592">
    <property type="term" value="P:protein K69-linked ufmylation"/>
    <property type="evidence" value="ECO:0007669"/>
    <property type="project" value="TreeGrafter"/>
</dbReference>
<proteinExistence type="inferred from homology"/>
<evidence type="ECO:0000256" key="5">
    <source>
        <dbReference type="ARBA" id="ARBA00022786"/>
    </source>
</evidence>
<evidence type="ECO:0000313" key="12">
    <source>
        <dbReference type="EMBL" id="CAD7599671.1"/>
    </source>
</evidence>
<keyword evidence="8" id="KW-0812">Transmembrane</keyword>
<protein>
    <recommendedName>
        <fullName evidence="3">E3 UFM1-protein ligase 1 homolog</fullName>
    </recommendedName>
    <alternativeName>
        <fullName evidence="6">E3 UFM1-protein transferase 1 homolog</fullName>
    </alternativeName>
</protein>
<name>A0A7R9K1X7_TIMGE</name>
<dbReference type="Pfam" id="PF25870">
    <property type="entry name" value="WHD_UFL1_5th"/>
    <property type="match status" value="2"/>
</dbReference>
<evidence type="ECO:0000256" key="7">
    <source>
        <dbReference type="SAM" id="MobiDB-lite"/>
    </source>
</evidence>
<comment type="similarity">
    <text evidence="2">Belongs to the UFL1 family.</text>
</comment>
<evidence type="ECO:0000259" key="9">
    <source>
        <dbReference type="Pfam" id="PF09743"/>
    </source>
</evidence>
<dbReference type="PANTHER" id="PTHR31057:SF0">
    <property type="entry name" value="E3 UFM1-PROTEIN LIGASE 1"/>
    <property type="match status" value="1"/>
</dbReference>
<dbReference type="InterPro" id="IPR056579">
    <property type="entry name" value="Ufl1_N"/>
</dbReference>
<feature type="domain" description="E3 UFM1-protein ligase 1-like" evidence="10">
    <location>
        <begin position="796"/>
        <end position="918"/>
    </location>
</feature>
<dbReference type="InterPro" id="IPR018611">
    <property type="entry name" value="Ufl1"/>
</dbReference>
<feature type="domain" description="E3 UFM1-protein ligase 1-like N-terminal" evidence="9">
    <location>
        <begin position="16"/>
        <end position="158"/>
    </location>
</feature>
<evidence type="ECO:0000256" key="1">
    <source>
        <dbReference type="ARBA" id="ARBA00003950"/>
    </source>
</evidence>
<evidence type="ECO:0000259" key="11">
    <source>
        <dbReference type="Pfam" id="PF25041"/>
    </source>
</evidence>
<dbReference type="GO" id="GO:0005789">
    <property type="term" value="C:endoplasmic reticulum membrane"/>
    <property type="evidence" value="ECO:0007669"/>
    <property type="project" value="TreeGrafter"/>
</dbReference>